<dbReference type="CDD" id="cd00085">
    <property type="entry name" value="HNHc"/>
    <property type="match status" value="1"/>
</dbReference>
<dbReference type="SMART" id="SM00507">
    <property type="entry name" value="HNHc"/>
    <property type="match status" value="1"/>
</dbReference>
<organism evidence="3 4">
    <name type="scientific">Microbacterium phyllosphaerae</name>
    <dbReference type="NCBI Taxonomy" id="124798"/>
    <lineage>
        <taxon>Bacteria</taxon>
        <taxon>Bacillati</taxon>
        <taxon>Actinomycetota</taxon>
        <taxon>Actinomycetes</taxon>
        <taxon>Micrococcales</taxon>
        <taxon>Microbacteriaceae</taxon>
        <taxon>Microbacterium</taxon>
    </lineage>
</organism>
<dbReference type="EMBL" id="JAGIOA010000001">
    <property type="protein sequence ID" value="MBP2376690.1"/>
    <property type="molecule type" value="Genomic_DNA"/>
</dbReference>
<evidence type="ECO:0000313" key="4">
    <source>
        <dbReference type="Proteomes" id="UP000703720"/>
    </source>
</evidence>
<sequence length="555" mass="58023">MNSTVGLLDRVVADLDTVLSDDALAGLSEADRITVLQGAGAAFRRVEAVIVETIATGDAGDFPHAAGCRGMNELVQRVLRVDVRGAARVDRVVDLVRRPVSLSGERMPARWAELRLALLDGVVGVAGFVAATGPIERVWDRLTIDQRLAADVALAGCARGHGLVADAEDADEDPEGDGDDAESGPAPTVQDLKALAEDLASMFDPDGEEPKDEDARRRRGITIGRLKDGMHAIRGYLTPEVAAQLQLIIDAILNPKGDGPPMPGVHFAPSDAADDGTDFDADAHLGADDGANAGADFGAGVGAGAGAGAGFGAGSDAAADFGAGAGAGAGDDGEGSDPFNSDPRCVLDDRTAAQKRHDALMMVFGIAARHKDMPTLGGSSPVLVVNVDAKDLAAHGVSRNRGNGGWATIPGSGAHVPVSVAAHVGCSGTIQRVLMDEGRIIGITTTDRVFTVHQRRAIIARDKECLIPGCHVPASWCEIHHVTEHARGGPTHTDNGVPLCWWHHRSLGTSGWEIRMSAGVPQVRGPRWWDPDQRWRTPRLSLPAGEHVRGAPLRV</sequence>
<evidence type="ECO:0000259" key="2">
    <source>
        <dbReference type="SMART" id="SM00507"/>
    </source>
</evidence>
<proteinExistence type="predicted"/>
<feature type="domain" description="HNH nuclease" evidence="2">
    <location>
        <begin position="453"/>
        <end position="505"/>
    </location>
</feature>
<dbReference type="RefSeq" id="WP_210096137.1">
    <property type="nucleotide sequence ID" value="NZ_BAAAIO010000001.1"/>
</dbReference>
<dbReference type="InterPro" id="IPR003615">
    <property type="entry name" value="HNH_nuc"/>
</dbReference>
<comment type="caution">
    <text evidence="3">The sequence shown here is derived from an EMBL/GenBank/DDBJ whole genome shotgun (WGS) entry which is preliminary data.</text>
</comment>
<name>A0ABS4WKG6_9MICO</name>
<feature type="region of interest" description="Disordered" evidence="1">
    <location>
        <begin position="167"/>
        <end position="187"/>
    </location>
</feature>
<protein>
    <recommendedName>
        <fullName evidence="2">HNH nuclease domain-containing protein</fullName>
    </recommendedName>
</protein>
<keyword evidence="4" id="KW-1185">Reference proteome</keyword>
<feature type="compositionally biased region" description="Acidic residues" evidence="1">
    <location>
        <begin position="167"/>
        <end position="182"/>
    </location>
</feature>
<dbReference type="InterPro" id="IPR003870">
    <property type="entry name" value="DUF222"/>
</dbReference>
<dbReference type="Pfam" id="PF02720">
    <property type="entry name" value="DUF222"/>
    <property type="match status" value="2"/>
</dbReference>
<evidence type="ECO:0000313" key="3">
    <source>
        <dbReference type="EMBL" id="MBP2376690.1"/>
    </source>
</evidence>
<evidence type="ECO:0000256" key="1">
    <source>
        <dbReference type="SAM" id="MobiDB-lite"/>
    </source>
</evidence>
<dbReference type="Proteomes" id="UP000703720">
    <property type="component" value="Unassembled WGS sequence"/>
</dbReference>
<accession>A0ABS4WKG6</accession>
<reference evidence="3 4" key="1">
    <citation type="submission" date="2021-03" db="EMBL/GenBank/DDBJ databases">
        <title>Sequencing the genomes of 1000 actinobacteria strains.</title>
        <authorList>
            <person name="Klenk H.-P."/>
        </authorList>
    </citation>
    <scope>NUCLEOTIDE SEQUENCE [LARGE SCALE GENOMIC DNA]</scope>
    <source>
        <strain evidence="3 4">DSM 13468</strain>
    </source>
</reference>
<dbReference type="Gene3D" id="1.10.30.50">
    <property type="match status" value="1"/>
</dbReference>
<gene>
    <name evidence="3" type="ORF">JOF42_000185</name>
</gene>